<gene>
    <name evidence="2" type="ORF">DR999_PMT18782</name>
</gene>
<name>A0A4D9DPK7_9SAUR</name>
<feature type="region of interest" description="Disordered" evidence="1">
    <location>
        <begin position="1"/>
        <end position="76"/>
    </location>
</feature>
<accession>A0A4D9DPK7</accession>
<organism evidence="2 3">
    <name type="scientific">Platysternon megacephalum</name>
    <name type="common">big-headed turtle</name>
    <dbReference type="NCBI Taxonomy" id="55544"/>
    <lineage>
        <taxon>Eukaryota</taxon>
        <taxon>Metazoa</taxon>
        <taxon>Chordata</taxon>
        <taxon>Craniata</taxon>
        <taxon>Vertebrata</taxon>
        <taxon>Euteleostomi</taxon>
        <taxon>Archelosauria</taxon>
        <taxon>Testudinata</taxon>
        <taxon>Testudines</taxon>
        <taxon>Cryptodira</taxon>
        <taxon>Durocryptodira</taxon>
        <taxon>Testudinoidea</taxon>
        <taxon>Platysternidae</taxon>
        <taxon>Platysternon</taxon>
    </lineage>
</organism>
<keyword evidence="2" id="KW-0067">ATP-binding</keyword>
<evidence type="ECO:0000313" key="3">
    <source>
        <dbReference type="Proteomes" id="UP000297703"/>
    </source>
</evidence>
<dbReference type="GO" id="GO:0004386">
    <property type="term" value="F:helicase activity"/>
    <property type="evidence" value="ECO:0007669"/>
    <property type="project" value="UniProtKB-KW"/>
</dbReference>
<keyword evidence="2" id="KW-0547">Nucleotide-binding</keyword>
<reference evidence="2 3" key="2">
    <citation type="submission" date="2019-04" db="EMBL/GenBank/DDBJ databases">
        <title>The genome sequence of big-headed turtle.</title>
        <authorList>
            <person name="Gong S."/>
        </authorList>
    </citation>
    <scope>NUCLEOTIDE SEQUENCE [LARGE SCALE GENOMIC DNA]</scope>
    <source>
        <strain evidence="2">DO16091913</strain>
        <tissue evidence="2">Muscle</tissue>
    </source>
</reference>
<evidence type="ECO:0000256" key="1">
    <source>
        <dbReference type="SAM" id="MobiDB-lite"/>
    </source>
</evidence>
<feature type="compositionally biased region" description="Basic and acidic residues" evidence="1">
    <location>
        <begin position="36"/>
        <end position="45"/>
    </location>
</feature>
<evidence type="ECO:0000313" key="2">
    <source>
        <dbReference type="EMBL" id="TFJ99206.1"/>
    </source>
</evidence>
<protein>
    <submittedName>
        <fullName evidence="2">Putative ATP-dependent RNA helicase DDX6</fullName>
    </submittedName>
</protein>
<keyword evidence="2" id="KW-0347">Helicase</keyword>
<sequence length="76" mass="8307">MRLAAVSNRQSARGSDPEPDILLSSRTQRNTARGGRGGDNEKRTENGSVLLPPTSYRSAKPRETSEREGAKLRPQS</sequence>
<dbReference type="AlphaFoldDB" id="A0A4D9DPK7"/>
<reference evidence="2 3" key="1">
    <citation type="submission" date="2019-04" db="EMBL/GenBank/DDBJ databases">
        <title>Draft genome of the big-headed turtle Platysternon megacephalum.</title>
        <authorList>
            <person name="Gong S."/>
        </authorList>
    </citation>
    <scope>NUCLEOTIDE SEQUENCE [LARGE SCALE GENOMIC DNA]</scope>
    <source>
        <strain evidence="2">DO16091913</strain>
        <tissue evidence="2">Muscle</tissue>
    </source>
</reference>
<dbReference type="EMBL" id="QXTE01000344">
    <property type="protein sequence ID" value="TFJ99206.1"/>
    <property type="molecule type" value="Genomic_DNA"/>
</dbReference>
<proteinExistence type="predicted"/>
<keyword evidence="3" id="KW-1185">Reference proteome</keyword>
<feature type="compositionally biased region" description="Basic and acidic residues" evidence="1">
    <location>
        <begin position="60"/>
        <end position="76"/>
    </location>
</feature>
<dbReference type="Proteomes" id="UP000297703">
    <property type="component" value="Unassembled WGS sequence"/>
</dbReference>
<comment type="caution">
    <text evidence="2">The sequence shown here is derived from an EMBL/GenBank/DDBJ whole genome shotgun (WGS) entry which is preliminary data.</text>
</comment>
<keyword evidence="2" id="KW-0378">Hydrolase</keyword>